<dbReference type="AlphaFoldDB" id="A0A7S4Q0F7"/>
<feature type="compositionally biased region" description="Basic and acidic residues" evidence="1">
    <location>
        <begin position="35"/>
        <end position="47"/>
    </location>
</feature>
<feature type="region of interest" description="Disordered" evidence="1">
    <location>
        <begin position="120"/>
        <end position="142"/>
    </location>
</feature>
<proteinExistence type="predicted"/>
<organism evidence="2">
    <name type="scientific">Alexandrium monilatum</name>
    <dbReference type="NCBI Taxonomy" id="311494"/>
    <lineage>
        <taxon>Eukaryota</taxon>
        <taxon>Sar</taxon>
        <taxon>Alveolata</taxon>
        <taxon>Dinophyceae</taxon>
        <taxon>Gonyaulacales</taxon>
        <taxon>Pyrocystaceae</taxon>
        <taxon>Alexandrium</taxon>
    </lineage>
</organism>
<reference evidence="2" key="1">
    <citation type="submission" date="2021-01" db="EMBL/GenBank/DDBJ databases">
        <authorList>
            <person name="Corre E."/>
            <person name="Pelletier E."/>
            <person name="Niang G."/>
            <person name="Scheremetjew M."/>
            <person name="Finn R."/>
            <person name="Kale V."/>
            <person name="Holt S."/>
            <person name="Cochrane G."/>
            <person name="Meng A."/>
            <person name="Brown T."/>
            <person name="Cohen L."/>
        </authorList>
    </citation>
    <scope>NUCLEOTIDE SEQUENCE</scope>
    <source>
        <strain evidence="2">CCMP3105</strain>
    </source>
</reference>
<name>A0A7S4Q0F7_9DINO</name>
<protein>
    <submittedName>
        <fullName evidence="2">Uncharacterized protein</fullName>
    </submittedName>
</protein>
<evidence type="ECO:0000256" key="1">
    <source>
        <dbReference type="SAM" id="MobiDB-lite"/>
    </source>
</evidence>
<accession>A0A7S4Q0F7</accession>
<feature type="compositionally biased region" description="Basic and acidic residues" evidence="1">
    <location>
        <begin position="54"/>
        <end position="65"/>
    </location>
</feature>
<gene>
    <name evidence="2" type="ORF">AMON00008_LOCUS8069</name>
</gene>
<feature type="compositionally biased region" description="Low complexity" evidence="1">
    <location>
        <begin position="13"/>
        <end position="33"/>
    </location>
</feature>
<sequence>MATALRAAAATRNFQMGASAAQAQASEAMSGGAEAEDKSKKEKRKDGDEDGDEDKNKENGQDPAERILQSEWLNDLMLGFAKIYSVTIETGKDCGDCVNRTAYPIKERLLDAVDAVSDRVNPSAEHRTARGDFSATPTFSHE</sequence>
<evidence type="ECO:0000313" key="2">
    <source>
        <dbReference type="EMBL" id="CAE4568450.1"/>
    </source>
</evidence>
<feature type="region of interest" description="Disordered" evidence="1">
    <location>
        <begin position="13"/>
        <end position="66"/>
    </location>
</feature>
<dbReference type="EMBL" id="HBNR01012477">
    <property type="protein sequence ID" value="CAE4568450.1"/>
    <property type="molecule type" value="Transcribed_RNA"/>
</dbReference>